<name>A0A6G1GHU3_9PEZI</name>
<dbReference type="OrthoDB" id="61370at2759"/>
<dbReference type="EMBL" id="ML975149">
    <property type="protein sequence ID" value="KAF1817574.1"/>
    <property type="molecule type" value="Genomic_DNA"/>
</dbReference>
<evidence type="ECO:0000256" key="1">
    <source>
        <dbReference type="SAM" id="Phobius"/>
    </source>
</evidence>
<dbReference type="Proteomes" id="UP000504638">
    <property type="component" value="Unplaced"/>
</dbReference>
<reference evidence="4" key="3">
    <citation type="submission" date="2025-04" db="UniProtKB">
        <authorList>
            <consortium name="RefSeq"/>
        </authorList>
    </citation>
    <scope>IDENTIFICATION</scope>
    <source>
        <strain evidence="4">CBS 781.70</strain>
    </source>
</reference>
<keyword evidence="1" id="KW-1133">Transmembrane helix</keyword>
<reference evidence="4" key="2">
    <citation type="submission" date="2020-04" db="EMBL/GenBank/DDBJ databases">
        <authorList>
            <consortium name="NCBI Genome Project"/>
        </authorList>
    </citation>
    <scope>NUCLEOTIDE SEQUENCE</scope>
    <source>
        <strain evidence="4">CBS 781.70</strain>
    </source>
</reference>
<evidence type="ECO:0000313" key="2">
    <source>
        <dbReference type="EMBL" id="KAF1817574.1"/>
    </source>
</evidence>
<evidence type="ECO:0000313" key="3">
    <source>
        <dbReference type="Proteomes" id="UP000504638"/>
    </source>
</evidence>
<dbReference type="AlphaFoldDB" id="A0A6G1GHU3"/>
<keyword evidence="1" id="KW-0812">Transmembrane</keyword>
<feature type="transmembrane region" description="Helical" evidence="1">
    <location>
        <begin position="5"/>
        <end position="27"/>
    </location>
</feature>
<gene>
    <name evidence="2 4" type="ORF">P152DRAFT_454155</name>
</gene>
<reference evidence="2 4" key="1">
    <citation type="submission" date="2020-01" db="EMBL/GenBank/DDBJ databases">
        <authorList>
            <consortium name="DOE Joint Genome Institute"/>
            <person name="Haridas S."/>
            <person name="Albert R."/>
            <person name="Binder M."/>
            <person name="Bloem J."/>
            <person name="Labutti K."/>
            <person name="Salamov A."/>
            <person name="Andreopoulos B."/>
            <person name="Baker S.E."/>
            <person name="Barry K."/>
            <person name="Bills G."/>
            <person name="Bluhm B.H."/>
            <person name="Cannon C."/>
            <person name="Castanera R."/>
            <person name="Culley D.E."/>
            <person name="Daum C."/>
            <person name="Ezra D."/>
            <person name="Gonzalez J.B."/>
            <person name="Henrissat B."/>
            <person name="Kuo A."/>
            <person name="Liang C."/>
            <person name="Lipzen A."/>
            <person name="Lutzoni F."/>
            <person name="Magnuson J."/>
            <person name="Mondo S."/>
            <person name="Nolan M."/>
            <person name="Ohm R."/>
            <person name="Pangilinan J."/>
            <person name="Park H.-J."/>
            <person name="Ramirez L."/>
            <person name="Alfaro M."/>
            <person name="Sun H."/>
            <person name="Tritt A."/>
            <person name="Yoshinaga Y."/>
            <person name="Zwiers L.-H."/>
            <person name="Turgeon B.G."/>
            <person name="Goodwin S.B."/>
            <person name="Spatafora J.W."/>
            <person name="Crous P.W."/>
            <person name="Grigoriev I.V."/>
        </authorList>
    </citation>
    <scope>NUCLEOTIDE SEQUENCE</scope>
    <source>
        <strain evidence="2 4">CBS 781.70</strain>
    </source>
</reference>
<dbReference type="RefSeq" id="XP_033539205.1">
    <property type="nucleotide sequence ID" value="XM_033678537.1"/>
</dbReference>
<organism evidence="2">
    <name type="scientific">Eremomyces bilateralis CBS 781.70</name>
    <dbReference type="NCBI Taxonomy" id="1392243"/>
    <lineage>
        <taxon>Eukaryota</taxon>
        <taxon>Fungi</taxon>
        <taxon>Dikarya</taxon>
        <taxon>Ascomycota</taxon>
        <taxon>Pezizomycotina</taxon>
        <taxon>Dothideomycetes</taxon>
        <taxon>Dothideomycetes incertae sedis</taxon>
        <taxon>Eremomycetales</taxon>
        <taxon>Eremomycetaceae</taxon>
        <taxon>Eremomyces</taxon>
    </lineage>
</organism>
<protein>
    <submittedName>
        <fullName evidence="2 4">Uncharacterized protein</fullName>
    </submittedName>
</protein>
<accession>A0A6G1GHU3</accession>
<keyword evidence="1" id="KW-0472">Membrane</keyword>
<proteinExistence type="predicted"/>
<sequence length="195" mass="21223">MTRRVVYGIGLWVVLAATAMTIASIILPEWITYESGSNTDDLIHYSYGLQSRCSSISGTCSPFPQYEDCQGAGRSFCSMWRSVGFLMSFAVILEFACVVAYAVIILGGKGMRDYGWKIVTGLLGLGAMVQCAGMAIVAFLYDHDARFFLGWRLDTSWILCTVSWSVLLMSAVGVAAAGWCLPEEGGYELIPSDDS</sequence>
<feature type="transmembrane region" description="Helical" evidence="1">
    <location>
        <begin position="156"/>
        <end position="181"/>
    </location>
</feature>
<feature type="transmembrane region" description="Helical" evidence="1">
    <location>
        <begin position="83"/>
        <end position="106"/>
    </location>
</feature>
<dbReference type="GeneID" id="54419107"/>
<feature type="transmembrane region" description="Helical" evidence="1">
    <location>
        <begin position="118"/>
        <end position="141"/>
    </location>
</feature>
<evidence type="ECO:0000313" key="4">
    <source>
        <dbReference type="RefSeq" id="XP_033539205.1"/>
    </source>
</evidence>
<keyword evidence="3" id="KW-1185">Reference proteome</keyword>